<evidence type="ECO:0000256" key="4">
    <source>
        <dbReference type="SAM" id="SignalP"/>
    </source>
</evidence>
<evidence type="ECO:0000256" key="1">
    <source>
        <dbReference type="ARBA" id="ARBA00022723"/>
    </source>
</evidence>
<sequence length="212" mass="22055">MLEQDPSFCLSRRGLMAGTAASAALTAVPAEAAGAPAAERPATMPLTIEVNGQRRSLEVDTRTTLLDLLRENLKLTGTKKGCDHGQCGACTVLVNGERINSCLSLAVQHAGDKVTTIEGLGTLAKLHPMQAAFIKHDGYQCGYCTPGQICSAVGVLDEIKRGIPSHVSGDIAAKPGVTADEMRERMSGNICRCGAYSNIADAMAEVAGGSRA</sequence>
<evidence type="ECO:0000256" key="3">
    <source>
        <dbReference type="ARBA" id="ARBA00023004"/>
    </source>
</evidence>
<keyword evidence="4" id="KW-0732">Signal</keyword>
<dbReference type="InterPro" id="IPR001041">
    <property type="entry name" value="2Fe-2S_ferredoxin-type"/>
</dbReference>
<keyword evidence="7" id="KW-1185">Reference proteome</keyword>
<name>A0ABW4NC97_9SPHN</name>
<dbReference type="EC" id="1.2.99.6" evidence="6"/>
<dbReference type="InterPro" id="IPR036010">
    <property type="entry name" value="2Fe-2S_ferredoxin-like_sf"/>
</dbReference>
<dbReference type="PROSITE" id="PS51318">
    <property type="entry name" value="TAT"/>
    <property type="match status" value="1"/>
</dbReference>
<dbReference type="RefSeq" id="WP_380939968.1">
    <property type="nucleotide sequence ID" value="NZ_JBHUFC010000003.1"/>
</dbReference>
<dbReference type="Proteomes" id="UP001597283">
    <property type="component" value="Unassembled WGS sequence"/>
</dbReference>
<evidence type="ECO:0000313" key="6">
    <source>
        <dbReference type="EMBL" id="MFD1787597.1"/>
    </source>
</evidence>
<comment type="caution">
    <text evidence="6">The sequence shown here is derived from an EMBL/GenBank/DDBJ whole genome shotgun (WGS) entry which is preliminary data.</text>
</comment>
<accession>A0ABW4NC97</accession>
<dbReference type="InterPro" id="IPR006058">
    <property type="entry name" value="2Fe2S_fd_BS"/>
</dbReference>
<feature type="signal peptide" evidence="4">
    <location>
        <begin position="1"/>
        <end position="32"/>
    </location>
</feature>
<dbReference type="InterPro" id="IPR002888">
    <property type="entry name" value="2Fe-2S-bd"/>
</dbReference>
<dbReference type="InterPro" id="IPR012675">
    <property type="entry name" value="Beta-grasp_dom_sf"/>
</dbReference>
<dbReference type="PANTHER" id="PTHR45331:SF1">
    <property type="entry name" value="ALDEHYDE OXIDOREDUCTASE IRON-SULFUR-BINDING SUBUNIT PAOA"/>
    <property type="match status" value="1"/>
</dbReference>
<gene>
    <name evidence="6" type="primary">paoA</name>
    <name evidence="6" type="ORF">ACFSC3_08435</name>
</gene>
<dbReference type="NCBIfam" id="NF008514">
    <property type="entry name" value="PRK11433.1"/>
    <property type="match status" value="1"/>
</dbReference>
<keyword evidence="2 6" id="KW-0560">Oxidoreductase</keyword>
<dbReference type="Pfam" id="PF00111">
    <property type="entry name" value="Fer2"/>
    <property type="match status" value="1"/>
</dbReference>
<evidence type="ECO:0000259" key="5">
    <source>
        <dbReference type="PROSITE" id="PS51085"/>
    </source>
</evidence>
<dbReference type="GO" id="GO:0047770">
    <property type="term" value="F:carboxylate reductase activity"/>
    <property type="evidence" value="ECO:0007669"/>
    <property type="project" value="UniProtKB-EC"/>
</dbReference>
<dbReference type="SUPFAM" id="SSF47741">
    <property type="entry name" value="CO dehydrogenase ISP C-domain like"/>
    <property type="match status" value="1"/>
</dbReference>
<feature type="domain" description="2Fe-2S ferredoxin-type" evidence="5">
    <location>
        <begin position="44"/>
        <end position="120"/>
    </location>
</feature>
<dbReference type="InterPro" id="IPR052914">
    <property type="entry name" value="Aldehyde_Oxdr_Iron-Sulfur"/>
</dbReference>
<dbReference type="PROSITE" id="PS00197">
    <property type="entry name" value="2FE2S_FER_1"/>
    <property type="match status" value="1"/>
</dbReference>
<proteinExistence type="predicted"/>
<feature type="chain" id="PRO_5046912413" evidence="4">
    <location>
        <begin position="33"/>
        <end position="212"/>
    </location>
</feature>
<keyword evidence="3" id="KW-0408">Iron</keyword>
<dbReference type="CDD" id="cd00207">
    <property type="entry name" value="fer2"/>
    <property type="match status" value="1"/>
</dbReference>
<protein>
    <submittedName>
        <fullName evidence="6">Aldehyde dehydrogenase iron-sulfur subunit PaoA</fullName>
        <ecNumber evidence="6">1.2.99.6</ecNumber>
    </submittedName>
</protein>
<reference evidence="7" key="1">
    <citation type="journal article" date="2019" name="Int. J. Syst. Evol. Microbiol.">
        <title>The Global Catalogue of Microorganisms (GCM) 10K type strain sequencing project: providing services to taxonomists for standard genome sequencing and annotation.</title>
        <authorList>
            <consortium name="The Broad Institute Genomics Platform"/>
            <consortium name="The Broad Institute Genome Sequencing Center for Infectious Disease"/>
            <person name="Wu L."/>
            <person name="Ma J."/>
        </authorList>
    </citation>
    <scope>NUCLEOTIDE SEQUENCE [LARGE SCALE GENOMIC DNA]</scope>
    <source>
        <strain evidence="7">Q85</strain>
    </source>
</reference>
<evidence type="ECO:0000256" key="2">
    <source>
        <dbReference type="ARBA" id="ARBA00023002"/>
    </source>
</evidence>
<dbReference type="EMBL" id="JBHUFC010000003">
    <property type="protein sequence ID" value="MFD1787597.1"/>
    <property type="molecule type" value="Genomic_DNA"/>
</dbReference>
<dbReference type="InterPro" id="IPR036884">
    <property type="entry name" value="2Fe-2S-bd_dom_sf"/>
</dbReference>
<keyword evidence="1" id="KW-0479">Metal-binding</keyword>
<dbReference type="PANTHER" id="PTHR45331">
    <property type="entry name" value="OXIDOREDUCTASE, IRON-SULPHUR BINDING SUBUNIT-RELATED-RELATED"/>
    <property type="match status" value="1"/>
</dbReference>
<organism evidence="6 7">
    <name type="scientific">Sphingomonas floccifaciens</name>
    <dbReference type="NCBI Taxonomy" id="1844115"/>
    <lineage>
        <taxon>Bacteria</taxon>
        <taxon>Pseudomonadati</taxon>
        <taxon>Pseudomonadota</taxon>
        <taxon>Alphaproteobacteria</taxon>
        <taxon>Sphingomonadales</taxon>
        <taxon>Sphingomonadaceae</taxon>
        <taxon>Sphingomonas</taxon>
    </lineage>
</organism>
<evidence type="ECO:0000313" key="7">
    <source>
        <dbReference type="Proteomes" id="UP001597283"/>
    </source>
</evidence>
<dbReference type="SUPFAM" id="SSF54292">
    <property type="entry name" value="2Fe-2S ferredoxin-like"/>
    <property type="match status" value="1"/>
</dbReference>
<dbReference type="Gene3D" id="1.10.150.120">
    <property type="entry name" value="[2Fe-2S]-binding domain"/>
    <property type="match status" value="1"/>
</dbReference>
<dbReference type="Gene3D" id="3.10.20.30">
    <property type="match status" value="1"/>
</dbReference>
<dbReference type="InterPro" id="IPR006311">
    <property type="entry name" value="TAT_signal"/>
</dbReference>
<dbReference type="Pfam" id="PF01799">
    <property type="entry name" value="Fer2_2"/>
    <property type="match status" value="1"/>
</dbReference>
<dbReference type="PROSITE" id="PS51085">
    <property type="entry name" value="2FE2S_FER_2"/>
    <property type="match status" value="1"/>
</dbReference>